<gene>
    <name evidence="1" type="ORF">GCWU000325_02465</name>
</gene>
<sequence length="40" mass="4659">MPEIFYSVLMFFFLVCDSENSKLWELNFQPKGTKIPTSGN</sequence>
<dbReference type="STRING" id="626522.GCWU000325_02465"/>
<dbReference type="EMBL" id="ACIJ02000028">
    <property type="protein sequence ID" value="EEX70424.1"/>
    <property type="molecule type" value="Genomic_DNA"/>
</dbReference>
<organism evidence="1 2">
    <name type="scientific">Alloprevotella tannerae ATCC 51259</name>
    <dbReference type="NCBI Taxonomy" id="626522"/>
    <lineage>
        <taxon>Bacteria</taxon>
        <taxon>Pseudomonadati</taxon>
        <taxon>Bacteroidota</taxon>
        <taxon>Bacteroidia</taxon>
        <taxon>Bacteroidales</taxon>
        <taxon>Prevotellaceae</taxon>
        <taxon>Alloprevotella</taxon>
    </lineage>
</organism>
<comment type="caution">
    <text evidence="1">The sequence shown here is derived from an EMBL/GenBank/DDBJ whole genome shotgun (WGS) entry which is preliminary data.</text>
</comment>
<accession>C9LJQ2</accession>
<evidence type="ECO:0000313" key="2">
    <source>
        <dbReference type="Proteomes" id="UP000003460"/>
    </source>
</evidence>
<keyword evidence="2" id="KW-1185">Reference proteome</keyword>
<reference evidence="1" key="1">
    <citation type="submission" date="2009-09" db="EMBL/GenBank/DDBJ databases">
        <authorList>
            <person name="Weinstock G."/>
            <person name="Sodergren E."/>
            <person name="Clifton S."/>
            <person name="Fulton L."/>
            <person name="Fulton B."/>
            <person name="Courtney L."/>
            <person name="Fronick C."/>
            <person name="Harrison M."/>
            <person name="Strong C."/>
            <person name="Farmer C."/>
            <person name="Delahaunty K."/>
            <person name="Markovic C."/>
            <person name="Hall O."/>
            <person name="Minx P."/>
            <person name="Tomlinson C."/>
            <person name="Mitreva M."/>
            <person name="Nelson J."/>
            <person name="Hou S."/>
            <person name="Wollam A."/>
            <person name="Pepin K.H."/>
            <person name="Johnson M."/>
            <person name="Bhonagiri V."/>
            <person name="Nash W.E."/>
            <person name="Warren W."/>
            <person name="Chinwalla A."/>
            <person name="Mardis E.R."/>
            <person name="Wilson R.K."/>
        </authorList>
    </citation>
    <scope>NUCLEOTIDE SEQUENCE [LARGE SCALE GENOMIC DNA]</scope>
    <source>
        <strain evidence="1">ATCC 51259</strain>
    </source>
</reference>
<protein>
    <submittedName>
        <fullName evidence="1">Uncharacterized protein</fullName>
    </submittedName>
</protein>
<dbReference type="AlphaFoldDB" id="C9LJQ2"/>
<name>C9LJQ2_9BACT</name>
<dbReference type="HOGENOM" id="CLU_3294580_0_0_10"/>
<dbReference type="Proteomes" id="UP000003460">
    <property type="component" value="Unassembled WGS sequence"/>
</dbReference>
<proteinExistence type="predicted"/>
<evidence type="ECO:0000313" key="1">
    <source>
        <dbReference type="EMBL" id="EEX70424.1"/>
    </source>
</evidence>